<keyword evidence="14 17" id="KW-0131">Cell cycle</keyword>
<name>A0A5P2DRA5_STRVZ</name>
<feature type="compositionally biased region" description="Basic residues" evidence="18">
    <location>
        <begin position="62"/>
        <end position="71"/>
    </location>
</feature>
<protein>
    <recommendedName>
        <fullName evidence="17">UDP-N-acetylenolpyruvoylglucosamine reductase</fullName>
        <ecNumber evidence="17">1.3.1.98</ecNumber>
    </recommendedName>
    <alternativeName>
        <fullName evidence="17">UDP-N-acetylmuramate dehydrogenase</fullName>
    </alternativeName>
</protein>
<dbReference type="PROSITE" id="PS51387">
    <property type="entry name" value="FAD_PCMH"/>
    <property type="match status" value="1"/>
</dbReference>
<evidence type="ECO:0000256" key="17">
    <source>
        <dbReference type="HAMAP-Rule" id="MF_00037"/>
    </source>
</evidence>
<organism evidence="20 21">
    <name type="scientific">Streptomyces venezuelae</name>
    <dbReference type="NCBI Taxonomy" id="54571"/>
    <lineage>
        <taxon>Bacteria</taxon>
        <taxon>Bacillati</taxon>
        <taxon>Actinomycetota</taxon>
        <taxon>Actinomycetes</taxon>
        <taxon>Kitasatosporales</taxon>
        <taxon>Streptomycetaceae</taxon>
        <taxon>Streptomyces</taxon>
    </lineage>
</organism>
<dbReference type="EC" id="1.3.1.98" evidence="17"/>
<evidence type="ECO:0000256" key="1">
    <source>
        <dbReference type="ARBA" id="ARBA00001974"/>
    </source>
</evidence>
<dbReference type="InterPro" id="IPR016167">
    <property type="entry name" value="FAD-bd_PCMH_sub1"/>
</dbReference>
<dbReference type="Pfam" id="PF01565">
    <property type="entry name" value="FAD_binding_4"/>
    <property type="match status" value="1"/>
</dbReference>
<evidence type="ECO:0000256" key="7">
    <source>
        <dbReference type="ARBA" id="ARBA00022618"/>
    </source>
</evidence>
<feature type="active site" evidence="17">
    <location>
        <position position="422"/>
    </location>
</feature>
<dbReference type="GO" id="GO:0071555">
    <property type="term" value="P:cell wall organization"/>
    <property type="evidence" value="ECO:0007669"/>
    <property type="project" value="UniProtKB-KW"/>
</dbReference>
<evidence type="ECO:0000259" key="19">
    <source>
        <dbReference type="PROSITE" id="PS51387"/>
    </source>
</evidence>
<reference evidence="20 21" key="1">
    <citation type="submission" date="2018-05" db="EMBL/GenBank/DDBJ databases">
        <title>Streptomyces venezuelae.</title>
        <authorList>
            <person name="Kim W."/>
            <person name="Lee N."/>
            <person name="Cho B.-K."/>
        </authorList>
    </citation>
    <scope>NUCLEOTIDE SEQUENCE [LARGE SCALE GENOMIC DNA]</scope>
    <source>
        <strain evidence="20 21">ATCC 21018</strain>
    </source>
</reference>
<dbReference type="Pfam" id="PF02873">
    <property type="entry name" value="MurB_C"/>
    <property type="match status" value="1"/>
</dbReference>
<comment type="subcellular location">
    <subcellularLocation>
        <location evidence="3 17">Cytoplasm</location>
    </subcellularLocation>
</comment>
<evidence type="ECO:0000256" key="10">
    <source>
        <dbReference type="ARBA" id="ARBA00022857"/>
    </source>
</evidence>
<evidence type="ECO:0000313" key="20">
    <source>
        <dbReference type="EMBL" id="QES55791.1"/>
    </source>
</evidence>
<dbReference type="SUPFAM" id="SSF56176">
    <property type="entry name" value="FAD-binding/transporter-associated domain-like"/>
    <property type="match status" value="1"/>
</dbReference>
<dbReference type="GO" id="GO:0009252">
    <property type="term" value="P:peptidoglycan biosynthetic process"/>
    <property type="evidence" value="ECO:0007669"/>
    <property type="project" value="UniProtKB-UniRule"/>
</dbReference>
<evidence type="ECO:0000256" key="8">
    <source>
        <dbReference type="ARBA" id="ARBA00022630"/>
    </source>
</evidence>
<evidence type="ECO:0000256" key="3">
    <source>
        <dbReference type="ARBA" id="ARBA00004496"/>
    </source>
</evidence>
<evidence type="ECO:0000256" key="5">
    <source>
        <dbReference type="ARBA" id="ARBA00010485"/>
    </source>
</evidence>
<evidence type="ECO:0000256" key="2">
    <source>
        <dbReference type="ARBA" id="ARBA00003921"/>
    </source>
</evidence>
<dbReference type="GO" id="GO:0008360">
    <property type="term" value="P:regulation of cell shape"/>
    <property type="evidence" value="ECO:0007669"/>
    <property type="project" value="UniProtKB-KW"/>
</dbReference>
<feature type="active site" evidence="17">
    <location>
        <position position="248"/>
    </location>
</feature>
<keyword evidence="15 17" id="KW-0961">Cell wall biogenesis/degradation</keyword>
<dbReference type="InterPro" id="IPR003170">
    <property type="entry name" value="MurB"/>
</dbReference>
<keyword evidence="12 17" id="KW-0573">Peptidoglycan synthesis</keyword>
<dbReference type="InterPro" id="IPR011601">
    <property type="entry name" value="MurB_C"/>
</dbReference>
<dbReference type="GO" id="GO:0008762">
    <property type="term" value="F:UDP-N-acetylmuramate dehydrogenase activity"/>
    <property type="evidence" value="ECO:0007669"/>
    <property type="project" value="UniProtKB-UniRule"/>
</dbReference>
<keyword evidence="13 17" id="KW-0560">Oxidoreductase</keyword>
<dbReference type="InterPro" id="IPR016166">
    <property type="entry name" value="FAD-bd_PCMH"/>
</dbReference>
<dbReference type="NCBIfam" id="NF010478">
    <property type="entry name" value="PRK13903.1"/>
    <property type="match status" value="1"/>
</dbReference>
<dbReference type="Gene3D" id="3.30.43.10">
    <property type="entry name" value="Uridine Diphospho-n-acetylenolpyruvylglucosamine Reductase, domain 2"/>
    <property type="match status" value="1"/>
</dbReference>
<dbReference type="AlphaFoldDB" id="A0A5P2DRA5"/>
<evidence type="ECO:0000256" key="16">
    <source>
        <dbReference type="ARBA" id="ARBA00048914"/>
    </source>
</evidence>
<evidence type="ECO:0000256" key="14">
    <source>
        <dbReference type="ARBA" id="ARBA00023306"/>
    </source>
</evidence>
<dbReference type="Gene3D" id="3.30.465.10">
    <property type="match status" value="1"/>
</dbReference>
<keyword evidence="8 17" id="KW-0285">Flavoprotein</keyword>
<keyword evidence="11 17" id="KW-0133">Cell shape</keyword>
<evidence type="ECO:0000256" key="15">
    <source>
        <dbReference type="ARBA" id="ARBA00023316"/>
    </source>
</evidence>
<dbReference type="GO" id="GO:0005829">
    <property type="term" value="C:cytosol"/>
    <property type="evidence" value="ECO:0007669"/>
    <property type="project" value="TreeGrafter"/>
</dbReference>
<dbReference type="OrthoDB" id="9804753at2"/>
<comment type="cofactor">
    <cofactor evidence="1 17">
        <name>FAD</name>
        <dbReference type="ChEBI" id="CHEBI:57692"/>
    </cofactor>
</comment>
<sequence length="426" mass="45661">MAEHEHGAARRDRAGAAPGPGLDPRRRQHGRLPPRLHRHELLPRPRHRPVHRPRHQRDPQRHRPHPHRAAARTHPQDDHHDLTGGPAVGELLADHTTLRLGGPARRWFTHSDPAAWPDLARAVRREPGRAFVLGGGSNTLADDSGYGGTVIHMATRGITCRHTGPGAVEVTVQAGERLADLVAFTVAEQLSGIEYLSGIPGTVGAAPVQNTGAYGQEIADALARITAYDWRTGRALALPSTACGFGYRTSAFKAQPGRLTILSLTLRLVRSALAAPVGYAYLADHLAVPLCTRPPLAEAAAAVLDHRAARGLLLPETGDDARQAGSVFLNPPVTPAQANAVRAAGGPLHHDRDNVPRVSAGWLLEHVGHYPGQELQPGIRTSRRRTLTLTAHPGATSVGFAAALMGMAERVDEATGIRLHLEPIRI</sequence>
<dbReference type="Gene3D" id="3.90.78.10">
    <property type="entry name" value="UDP-N-acetylenolpyruvoylglucosamine reductase, C-terminal domain"/>
    <property type="match status" value="1"/>
</dbReference>
<dbReference type="EMBL" id="CP029189">
    <property type="protein sequence ID" value="QES55791.1"/>
    <property type="molecule type" value="Genomic_DNA"/>
</dbReference>
<keyword evidence="9 17" id="KW-0274">FAD</keyword>
<dbReference type="InterPro" id="IPR016169">
    <property type="entry name" value="FAD-bd_PCMH_sub2"/>
</dbReference>
<evidence type="ECO:0000256" key="9">
    <source>
        <dbReference type="ARBA" id="ARBA00022827"/>
    </source>
</evidence>
<evidence type="ECO:0000256" key="13">
    <source>
        <dbReference type="ARBA" id="ARBA00023002"/>
    </source>
</evidence>
<proteinExistence type="inferred from homology"/>
<feature type="region of interest" description="Disordered" evidence="18">
    <location>
        <begin position="1"/>
        <end position="88"/>
    </location>
</feature>
<keyword evidence="7 17" id="KW-0132">Cell division</keyword>
<accession>A0A5P2DRA5</accession>
<evidence type="ECO:0000256" key="6">
    <source>
        <dbReference type="ARBA" id="ARBA00022490"/>
    </source>
</evidence>
<dbReference type="SUPFAM" id="SSF56194">
    <property type="entry name" value="Uridine diphospho-N-Acetylenolpyruvylglucosamine reductase, MurB, C-terminal domain"/>
    <property type="match status" value="1"/>
</dbReference>
<comment type="similarity">
    <text evidence="5 17">Belongs to the MurB family.</text>
</comment>
<dbReference type="PANTHER" id="PTHR21071">
    <property type="entry name" value="UDP-N-ACETYLENOLPYRUVOYLGLUCOSAMINE REDUCTASE"/>
    <property type="match status" value="1"/>
</dbReference>
<feature type="compositionally biased region" description="Basic and acidic residues" evidence="18">
    <location>
        <begin position="1"/>
        <end position="14"/>
    </location>
</feature>
<gene>
    <name evidence="17" type="primary">murB</name>
    <name evidence="20" type="ORF">DEJ51_17760</name>
</gene>
<evidence type="ECO:0000256" key="18">
    <source>
        <dbReference type="SAM" id="MobiDB-lite"/>
    </source>
</evidence>
<dbReference type="HAMAP" id="MF_00037">
    <property type="entry name" value="MurB"/>
    <property type="match status" value="1"/>
</dbReference>
<feature type="domain" description="FAD-binding PCMH-type" evidence="19">
    <location>
        <begin position="100"/>
        <end position="295"/>
    </location>
</feature>
<dbReference type="GO" id="GO:0071949">
    <property type="term" value="F:FAD binding"/>
    <property type="evidence" value="ECO:0007669"/>
    <property type="project" value="InterPro"/>
</dbReference>
<comment type="catalytic activity">
    <reaction evidence="16 17">
        <text>UDP-N-acetyl-alpha-D-muramate + NADP(+) = UDP-N-acetyl-3-O-(1-carboxyvinyl)-alpha-D-glucosamine + NADPH + H(+)</text>
        <dbReference type="Rhea" id="RHEA:12248"/>
        <dbReference type="ChEBI" id="CHEBI:15378"/>
        <dbReference type="ChEBI" id="CHEBI:57783"/>
        <dbReference type="ChEBI" id="CHEBI:58349"/>
        <dbReference type="ChEBI" id="CHEBI:68483"/>
        <dbReference type="ChEBI" id="CHEBI:70757"/>
        <dbReference type="EC" id="1.3.1.98"/>
    </reaction>
</comment>
<dbReference type="GO" id="GO:0051301">
    <property type="term" value="P:cell division"/>
    <property type="evidence" value="ECO:0007669"/>
    <property type="project" value="UniProtKB-KW"/>
</dbReference>
<feature type="active site" description="Proton donor" evidence="17">
    <location>
        <position position="326"/>
    </location>
</feature>
<dbReference type="UniPathway" id="UPA00219"/>
<feature type="compositionally biased region" description="Basic residues" evidence="18">
    <location>
        <begin position="26"/>
        <end position="55"/>
    </location>
</feature>
<evidence type="ECO:0000256" key="12">
    <source>
        <dbReference type="ARBA" id="ARBA00022984"/>
    </source>
</evidence>
<dbReference type="InterPro" id="IPR036318">
    <property type="entry name" value="FAD-bd_PCMH-like_sf"/>
</dbReference>
<evidence type="ECO:0000256" key="11">
    <source>
        <dbReference type="ARBA" id="ARBA00022960"/>
    </source>
</evidence>
<comment type="pathway">
    <text evidence="4 17">Cell wall biogenesis; peptidoglycan biosynthesis.</text>
</comment>
<keyword evidence="10 17" id="KW-0521">NADP</keyword>
<evidence type="ECO:0000256" key="4">
    <source>
        <dbReference type="ARBA" id="ARBA00004752"/>
    </source>
</evidence>
<dbReference type="Proteomes" id="UP000324101">
    <property type="component" value="Chromosome"/>
</dbReference>
<dbReference type="InterPro" id="IPR036635">
    <property type="entry name" value="MurB_C_sf"/>
</dbReference>
<dbReference type="InterPro" id="IPR006094">
    <property type="entry name" value="Oxid_FAD_bind_N"/>
</dbReference>
<dbReference type="PANTHER" id="PTHR21071:SF4">
    <property type="entry name" value="UDP-N-ACETYLENOLPYRUVOYLGLUCOSAMINE REDUCTASE"/>
    <property type="match status" value="1"/>
</dbReference>
<comment type="function">
    <text evidence="2 17">Cell wall formation.</text>
</comment>
<keyword evidence="6 17" id="KW-0963">Cytoplasm</keyword>
<evidence type="ECO:0000313" key="21">
    <source>
        <dbReference type="Proteomes" id="UP000324101"/>
    </source>
</evidence>